<evidence type="ECO:0008006" key="4">
    <source>
        <dbReference type="Google" id="ProtNLM"/>
    </source>
</evidence>
<protein>
    <recommendedName>
        <fullName evidence="4">C2H2-type domain-containing protein</fullName>
    </recommendedName>
</protein>
<proteinExistence type="predicted"/>
<feature type="compositionally biased region" description="Polar residues" evidence="1">
    <location>
        <begin position="33"/>
        <end position="43"/>
    </location>
</feature>
<evidence type="ECO:0000313" key="2">
    <source>
        <dbReference type="EMBL" id="RYP09378.1"/>
    </source>
</evidence>
<keyword evidence="3" id="KW-1185">Reference proteome</keyword>
<organism evidence="2 3">
    <name type="scientific">Monosporascus ibericus</name>
    <dbReference type="NCBI Taxonomy" id="155417"/>
    <lineage>
        <taxon>Eukaryota</taxon>
        <taxon>Fungi</taxon>
        <taxon>Dikarya</taxon>
        <taxon>Ascomycota</taxon>
        <taxon>Pezizomycotina</taxon>
        <taxon>Sordariomycetes</taxon>
        <taxon>Xylariomycetidae</taxon>
        <taxon>Xylariales</taxon>
        <taxon>Xylariales incertae sedis</taxon>
        <taxon>Monosporascus</taxon>
    </lineage>
</organism>
<feature type="region of interest" description="Disordered" evidence="1">
    <location>
        <begin position="1"/>
        <end position="111"/>
    </location>
</feature>
<dbReference type="STRING" id="155417.A0A4Q4TRN0"/>
<dbReference type="Proteomes" id="UP000293360">
    <property type="component" value="Unassembled WGS sequence"/>
</dbReference>
<feature type="compositionally biased region" description="Polar residues" evidence="1">
    <location>
        <begin position="1"/>
        <end position="10"/>
    </location>
</feature>
<evidence type="ECO:0000313" key="3">
    <source>
        <dbReference type="Proteomes" id="UP000293360"/>
    </source>
</evidence>
<name>A0A4Q4TRN0_9PEZI</name>
<comment type="caution">
    <text evidence="2">The sequence shown here is derived from an EMBL/GenBank/DDBJ whole genome shotgun (WGS) entry which is preliminary data.</text>
</comment>
<evidence type="ECO:0000256" key="1">
    <source>
        <dbReference type="SAM" id="MobiDB-lite"/>
    </source>
</evidence>
<dbReference type="AlphaFoldDB" id="A0A4Q4TRN0"/>
<reference evidence="2 3" key="1">
    <citation type="submission" date="2018-06" db="EMBL/GenBank/DDBJ databases">
        <title>Complete Genomes of Monosporascus.</title>
        <authorList>
            <person name="Robinson A.J."/>
            <person name="Natvig D.O."/>
        </authorList>
    </citation>
    <scope>NUCLEOTIDE SEQUENCE [LARGE SCALE GENOMIC DNA]</scope>
    <source>
        <strain evidence="2 3">CBS 110550</strain>
    </source>
</reference>
<accession>A0A4Q4TRN0</accession>
<dbReference type="OrthoDB" id="5424797at2759"/>
<dbReference type="EMBL" id="QJNU01000039">
    <property type="protein sequence ID" value="RYP09378.1"/>
    <property type="molecule type" value="Genomic_DNA"/>
</dbReference>
<sequence length="292" mass="32989">MKGKTTASSSREQRVVKPQPQKMGDRAAAAHTFVQQRIEGQSPQPTPRGRPKGRKPGTAYSEARGGQPSPSGGGGSEAKKKSAPGAGAGEPKRRGRPPRAPEPTARERYLQSQPTYTRFLCEWREEQHEHEHGKEAPKTCPAELQNLETLRRHVYLVHGDADPLVCRWNKCAERVPPVELADDNAFQEHMQREHYRSFAWHVGDGVQNKGIETLKQRLDSDEPPAYLFKDGVQVTPSVRNQALEDDQRARERRRKLRQLLIQKDENAPDEEEYMLQTLGLARVQQQDGSRLS</sequence>
<gene>
    <name evidence="2" type="ORF">DL764_001319</name>
</gene>